<dbReference type="EMBL" id="FR773153">
    <property type="protein sequence ID" value="CBY92729.1"/>
    <property type="molecule type" value="Genomic_DNA"/>
</dbReference>
<evidence type="ECO:0000313" key="2">
    <source>
        <dbReference type="Proteomes" id="UP000008637"/>
    </source>
</evidence>
<evidence type="ECO:0000313" key="1">
    <source>
        <dbReference type="EMBL" id="CBY92729.1"/>
    </source>
</evidence>
<protein>
    <submittedName>
        <fullName evidence="1">Uncharacterized protein</fullName>
    </submittedName>
</protein>
<proteinExistence type="predicted"/>
<name>E8ZHV8_MYCHL</name>
<accession>E8ZHV8</accession>
<keyword evidence="2" id="KW-1185">Reference proteome</keyword>
<sequence>MKLKPYYDFCFDEHNVYLTPTGKSKLSYRYVSPSKIINFFSGRTEFEVWKSLFLPDRIELSSTTEKENYFLLEEEIRDYLKDRSGLNLDFFGYGFWEENVFPKREGVESKLGEFPLDYASLKIIRYFQS</sequence>
<dbReference type="Proteomes" id="UP000008637">
    <property type="component" value="Chromosome"/>
</dbReference>
<organism evidence="1 2">
    <name type="scientific">Mycoplasma haemofelis (strain Langford 1)</name>
    <name type="common">Haemobartonella felis</name>
    <dbReference type="NCBI Taxonomy" id="941640"/>
    <lineage>
        <taxon>Bacteria</taxon>
        <taxon>Bacillati</taxon>
        <taxon>Mycoplasmatota</taxon>
        <taxon>Mollicutes</taxon>
        <taxon>Mycoplasmataceae</taxon>
        <taxon>Mycoplasma</taxon>
    </lineage>
</organism>
<reference evidence="1 2" key="1">
    <citation type="journal article" date="2011" name="J. Bacteriol.">
        <title>Complete genome sequence of Mycoplasma haemofelis, a hemotropic mycoplasma.</title>
        <authorList>
            <person name="Barker E.N."/>
            <person name="Helps C.R."/>
            <person name="Peters I.R."/>
            <person name="Darby A.C."/>
            <person name="Radford A.D."/>
            <person name="Tasker S."/>
        </authorList>
    </citation>
    <scope>NUCLEOTIDE SEQUENCE [LARGE SCALE GENOMIC DNA]</scope>
    <source>
        <strain evidence="1 2">Langford 1</strain>
    </source>
</reference>
<gene>
    <name evidence="1" type="ordered locus">HF1_07210</name>
</gene>
<dbReference type="KEGG" id="mha:HF1_07210"/>
<dbReference type="HOGENOM" id="CLU_1946428_0_0_14"/>
<dbReference type="AlphaFoldDB" id="E8ZHV8"/>